<evidence type="ECO:0000256" key="8">
    <source>
        <dbReference type="RuleBase" id="RU362042"/>
    </source>
</evidence>
<protein>
    <recommendedName>
        <fullName evidence="4 7">Signal peptidase I</fullName>
        <ecNumber evidence="4 7">3.4.21.89</ecNumber>
    </recommendedName>
</protein>
<dbReference type="Proteomes" id="UP001519272">
    <property type="component" value="Unassembled WGS sequence"/>
</dbReference>
<dbReference type="EMBL" id="JAGGKG010000013">
    <property type="protein sequence ID" value="MBP1906180.1"/>
    <property type="molecule type" value="Genomic_DNA"/>
</dbReference>
<dbReference type="InterPro" id="IPR000223">
    <property type="entry name" value="Pept_S26A_signal_pept_1"/>
</dbReference>
<dbReference type="PROSITE" id="PS00501">
    <property type="entry name" value="SPASE_I_1"/>
    <property type="match status" value="1"/>
</dbReference>
<dbReference type="InterPro" id="IPR019757">
    <property type="entry name" value="Pept_S26A_signal_pept_1_Lys-AS"/>
</dbReference>
<evidence type="ECO:0000256" key="7">
    <source>
        <dbReference type="RuleBase" id="RU003993"/>
    </source>
</evidence>
<evidence type="ECO:0000256" key="4">
    <source>
        <dbReference type="ARBA" id="ARBA00013208"/>
    </source>
</evidence>
<feature type="transmembrane region" description="Helical" evidence="7">
    <location>
        <begin position="20"/>
        <end position="40"/>
    </location>
</feature>
<keyword evidence="7" id="KW-0812">Transmembrane</keyword>
<dbReference type="SUPFAM" id="SSF51306">
    <property type="entry name" value="LexA/Signal peptidase"/>
    <property type="match status" value="1"/>
</dbReference>
<keyword evidence="6 7" id="KW-0378">Hydrolase</keyword>
<keyword evidence="11" id="KW-1185">Reference proteome</keyword>
<keyword evidence="7" id="KW-1133">Transmembrane helix</keyword>
<dbReference type="NCBIfam" id="TIGR02227">
    <property type="entry name" value="sigpep_I_bact"/>
    <property type="match status" value="1"/>
</dbReference>
<name>A0ABS4FUE2_9BACL</name>
<keyword evidence="5 7" id="KW-0645">Protease</keyword>
<dbReference type="Gene3D" id="2.10.109.10">
    <property type="entry name" value="Umud Fragment, subunit A"/>
    <property type="match status" value="1"/>
</dbReference>
<dbReference type="EC" id="3.4.21.89" evidence="4 7"/>
<comment type="catalytic activity">
    <reaction evidence="1 7">
        <text>Cleavage of hydrophobic, N-terminal signal or leader sequences from secreted and periplasmic proteins.</text>
        <dbReference type="EC" id="3.4.21.89"/>
    </reaction>
</comment>
<dbReference type="PANTHER" id="PTHR43390:SF1">
    <property type="entry name" value="CHLOROPLAST PROCESSING PEPTIDASE"/>
    <property type="match status" value="1"/>
</dbReference>
<evidence type="ECO:0000256" key="5">
    <source>
        <dbReference type="ARBA" id="ARBA00022670"/>
    </source>
</evidence>
<sequence length="186" mass="21721">MPEEHLDEVPHKKWRRDLFFILKTCIIAFVILLLLNQYVFNLTVVKGQSMLPTLANQERMFIDKLVYYFYAPQHGEIVVLKDPTSKDKNNSFLVKRVIGVPGDQVEIKNHKLYVNNEIVNEPYTDVEIEDDDMPLIKLQAGEFFVMGDNRHAGKSKDSRYFGSVRKEDIVGRAEFIIWPIYTIRSL</sequence>
<evidence type="ECO:0000313" key="10">
    <source>
        <dbReference type="EMBL" id="MBP1906180.1"/>
    </source>
</evidence>
<evidence type="ECO:0000256" key="3">
    <source>
        <dbReference type="ARBA" id="ARBA00009370"/>
    </source>
</evidence>
<evidence type="ECO:0000256" key="2">
    <source>
        <dbReference type="ARBA" id="ARBA00004401"/>
    </source>
</evidence>
<proteinExistence type="inferred from homology"/>
<reference evidence="10 11" key="1">
    <citation type="submission" date="2021-03" db="EMBL/GenBank/DDBJ databases">
        <title>Genomic Encyclopedia of Type Strains, Phase IV (KMG-IV): sequencing the most valuable type-strain genomes for metagenomic binning, comparative biology and taxonomic classification.</title>
        <authorList>
            <person name="Goeker M."/>
        </authorList>
    </citation>
    <scope>NUCLEOTIDE SEQUENCE [LARGE SCALE GENOMIC DNA]</scope>
    <source>
        <strain evidence="10 11">DSM 14349</strain>
    </source>
</reference>
<comment type="subcellular location">
    <subcellularLocation>
        <location evidence="2">Cell membrane</location>
        <topology evidence="2">Single-pass type II membrane protein</topology>
    </subcellularLocation>
    <subcellularLocation>
        <location evidence="8">Membrane</location>
        <topology evidence="8">Single-pass type II membrane protein</topology>
    </subcellularLocation>
</comment>
<dbReference type="PRINTS" id="PR00727">
    <property type="entry name" value="LEADERPTASE"/>
</dbReference>
<dbReference type="GO" id="GO:0009003">
    <property type="term" value="F:signal peptidase activity"/>
    <property type="evidence" value="ECO:0007669"/>
    <property type="project" value="UniProtKB-EC"/>
</dbReference>
<dbReference type="PROSITE" id="PS00760">
    <property type="entry name" value="SPASE_I_2"/>
    <property type="match status" value="1"/>
</dbReference>
<dbReference type="RefSeq" id="WP_210089784.1">
    <property type="nucleotide sequence ID" value="NZ_JAGGKG010000013.1"/>
</dbReference>
<feature type="domain" description="Peptidase S26" evidence="9">
    <location>
        <begin position="22"/>
        <end position="178"/>
    </location>
</feature>
<evidence type="ECO:0000259" key="9">
    <source>
        <dbReference type="Pfam" id="PF10502"/>
    </source>
</evidence>
<dbReference type="Pfam" id="PF10502">
    <property type="entry name" value="Peptidase_S26"/>
    <property type="match status" value="1"/>
</dbReference>
<gene>
    <name evidence="10" type="ORF">J2Z32_002829</name>
</gene>
<dbReference type="InterPro" id="IPR019533">
    <property type="entry name" value="Peptidase_S26"/>
</dbReference>
<comment type="caution">
    <text evidence="10">The sequence shown here is derived from an EMBL/GenBank/DDBJ whole genome shotgun (WGS) entry which is preliminary data.</text>
</comment>
<dbReference type="InterPro" id="IPR019756">
    <property type="entry name" value="Pept_S26A_signal_pept_1_Ser-AS"/>
</dbReference>
<comment type="similarity">
    <text evidence="3 8">Belongs to the peptidase S26 family.</text>
</comment>
<accession>A0ABS4FUE2</accession>
<dbReference type="InterPro" id="IPR036286">
    <property type="entry name" value="LexA/Signal_pep-like_sf"/>
</dbReference>
<evidence type="ECO:0000256" key="1">
    <source>
        <dbReference type="ARBA" id="ARBA00000677"/>
    </source>
</evidence>
<evidence type="ECO:0000313" key="11">
    <source>
        <dbReference type="Proteomes" id="UP001519272"/>
    </source>
</evidence>
<dbReference type="CDD" id="cd06530">
    <property type="entry name" value="S26_SPase_I"/>
    <property type="match status" value="1"/>
</dbReference>
<keyword evidence="7" id="KW-0472">Membrane</keyword>
<dbReference type="PANTHER" id="PTHR43390">
    <property type="entry name" value="SIGNAL PEPTIDASE I"/>
    <property type="match status" value="1"/>
</dbReference>
<evidence type="ECO:0000256" key="6">
    <source>
        <dbReference type="ARBA" id="ARBA00022801"/>
    </source>
</evidence>
<organism evidence="10 11">
    <name type="scientific">Paenibacillus turicensis</name>
    <dbReference type="NCBI Taxonomy" id="160487"/>
    <lineage>
        <taxon>Bacteria</taxon>
        <taxon>Bacillati</taxon>
        <taxon>Bacillota</taxon>
        <taxon>Bacilli</taxon>
        <taxon>Bacillales</taxon>
        <taxon>Paenibacillaceae</taxon>
        <taxon>Paenibacillus</taxon>
    </lineage>
</organism>